<evidence type="ECO:0000313" key="4">
    <source>
        <dbReference type="Proteomes" id="UP000585579"/>
    </source>
</evidence>
<sequence>MPDPPLPDPTLLDIIQKRFGVDVDPDSNGGKILNSLKPLPTFNNQSLIGQASLVSPLTLTLTDSGISVYAAQGAESLVFSLPPGPLDFTIIPPDEANISPKVELKLLPFTMSLSFLHPAQALPNGMPQAVEGKVELNFPDLLLVVIASVDKPASAFLAPPHDATGTLEVTMVPPLAVIDPSNVVGLGFKRATLKLNGHVGPEIIAPVVEIYLAPPGIPALAMHGSGHDLRLGLGGDGLSGDFRLALSEGAQAVARSRFLNQMSAHLRLNRNAVTLLELTGKIDLDGEVRVRLGQLGELPEQIDYSLGLTFDNDWRAALTLRASEGRNFLWRTQRSVPNPDVQVLRDTLGAYAVFSPLLASNLPPADSSGYVNLTLAAGAASGLVTDSNWPIVTRSVTLYGGELVIHKNKIAGDSHKTYDAFLFFDLETELDINMKVGNINLLETKRPLKVRHKAIGLRLDFGSNGDAPQLWPIFDPIQGFSLDLSDPGVFSVPESLGDILQTEGVRMTRENPLNFEVDLVPKADLGVVSIDRASVRIPLDSPVPPTLTALGAHVNVPGAIKGSGYLKLLPNGGFNGILDAAIIPPPFGVRVSAGLALKDARDKDTQEAVTAVLVTLGVELPVPIPLASSGLGLFGFCGLFAMHCQRKPAKTALGWFVDIAKGKVTCSDAWEAVARKWALGLGAVIGTIEGGFLINAKGMAVVELPGPHLLLVMNANILNKRPDTRGTETGKFLAIIEILPKKSLTIGIVVDYHDIQPLIEFRVPAEAFFDFKSPENWHLDVGGIPPKMPASVKFLAFRADGYLMIHGNGIDLPTEPTRRLEGFSVAAGVRAAFIWGSEDLGLYLKIATQTDVGISFKPFMIIGKIMLSGELHLFIVSIEASASAEMILIPDRNTFFISAEVCGRVDFFFFEVKGCVKLELGDPNPELPEPEPLVRALSLHSRISTPLFGSANDRPVDGSLGEAAHFDSRENRWIGDLPVVPIDSIPVLQMELRPHVDSECRFFNEAIDSKLPPNGWLRRGERFYRYILKSVNMTAENALGAPFSPSVGEGCTPAVWWDRYGKPGGGDDHDVQLALLSWDPDPTPAAAERTKCLDERIKRHWGNICAEAAEPARVLWTFRHALTGPSPTGWSLTGIPWPDQPGKRRSAPPYLTLRVTEPWRSGNILADSLAQVTPAFVYAYWRYNYNDLLDYDLGFSKRRECLLVAPRTGFELLPSISGDEHFKELFSEVQSGRSDGLADGLHLELADALRLDCAGNSKFRALLAVEHNIWEKGSLILRARDITGQKILFEQSINPTTSFRFPMWSHEEIRELPLPAEWVDQTGPWFTEVMGILHSWYDGIPVANDVIPLVPHAELVFIEVNLPKGASQLEIGLKDIFEDELTEDELTNEWFTNWGLLLVDGVTERECQRYSFDVTNRENQIKTVNRLLHANQANMALLHPDAVYTVDLTYYVMVTNADEKGNPLEGKAERFPKDPGETLKQKFRFKTDNKLPERLDPWVMTTDPSPSENFFFYGDPLRVVFATNATRKLFKAYGNRALVAVVKAASGKHPPSDQGSGSAGINLETSPLVNIVPIPAFALTPFESSLCEALASQDCIDFSLQTARHEQVQLKMKLEPLTDYILDLEVDPALSLEAEPTTPSYPMFRLHFSTSRYENVAALAADVANVQVKHRRITDAVPLAELAARTESLILQISDLEFEKVLRAMHWGDLTRAEKPRVTVIHQDRNAGSPSLPSSRPVAVLIETPEPIWRWRTVPQEVTDEHGTRRYQLKQQSRLKMVETTAGEQQVLRFFHSTSRDRTLAILKPSVTVSGGSLSLALRLIHHPLFEGSLPPEELIPLITLSMQAPWEERS</sequence>
<evidence type="ECO:0000313" key="1">
    <source>
        <dbReference type="EMBL" id="AYK15498.1"/>
    </source>
</evidence>
<accession>A0A660HT60</accession>
<dbReference type="RefSeq" id="WP_054297587.1">
    <property type="nucleotide sequence ID" value="NZ_CP032683.1"/>
</dbReference>
<keyword evidence="3" id="KW-1185">Reference proteome</keyword>
<dbReference type="OrthoDB" id="387573at2157"/>
<organism evidence="1 3">
    <name type="scientific">Methanosarcina flavescens</name>
    <dbReference type="NCBI Taxonomy" id="1715806"/>
    <lineage>
        <taxon>Archaea</taxon>
        <taxon>Methanobacteriati</taxon>
        <taxon>Methanobacteriota</taxon>
        <taxon>Stenosarchaea group</taxon>
        <taxon>Methanomicrobia</taxon>
        <taxon>Methanosarcinales</taxon>
        <taxon>Methanosarcinaceae</taxon>
        <taxon>Methanosarcina</taxon>
    </lineage>
</organism>
<dbReference type="KEGG" id="mfz:AOB57_010150"/>
<dbReference type="Proteomes" id="UP000585579">
    <property type="component" value="Unassembled WGS sequence"/>
</dbReference>
<dbReference type="EMBL" id="JAAYQL010000007">
    <property type="protein sequence ID" value="NLK31511.1"/>
    <property type="molecule type" value="Genomic_DNA"/>
</dbReference>
<gene>
    <name evidence="1" type="ORF">AOB57_010150</name>
    <name evidence="2" type="ORF">GX302_01340</name>
</gene>
<evidence type="ECO:0000313" key="2">
    <source>
        <dbReference type="EMBL" id="NLK31511.1"/>
    </source>
</evidence>
<reference evidence="1 3" key="1">
    <citation type="journal article" date="2016" name="Int. J. Syst. Evol. Microbiol.">
        <title>Methanosarcina flavescens sp. nov., a methanogenic archaeon isolated from a full-scale anaerobic digester.</title>
        <authorList>
            <person name="Kern T."/>
            <person name="Fischer M.A."/>
            <person name="Deppenmeier U."/>
            <person name="Schmitz R.A."/>
            <person name="Rother M."/>
        </authorList>
    </citation>
    <scope>NUCLEOTIDE SEQUENCE [LARGE SCALE GENOMIC DNA]</scope>
    <source>
        <strain evidence="1 3">E03.2</strain>
    </source>
</reference>
<reference evidence="2 4" key="3">
    <citation type="journal article" date="2020" name="Biotechnol. Biofuels">
        <title>New insights from the biogas microbiome by comprehensive genome-resolved metagenomics of nearly 1600 species originating from multiple anaerobic digesters.</title>
        <authorList>
            <person name="Campanaro S."/>
            <person name="Treu L."/>
            <person name="Rodriguez-R L.M."/>
            <person name="Kovalovszki A."/>
            <person name="Ziels R.M."/>
            <person name="Maus I."/>
            <person name="Zhu X."/>
            <person name="Kougias P.G."/>
            <person name="Basile A."/>
            <person name="Luo G."/>
            <person name="Schluter A."/>
            <person name="Konstantinidis K.T."/>
            <person name="Angelidaki I."/>
        </authorList>
    </citation>
    <scope>NUCLEOTIDE SEQUENCE [LARGE SCALE GENOMIC DNA]</scope>
    <source>
        <strain evidence="2">AS22ysBPME_46</strain>
    </source>
</reference>
<dbReference type="GeneID" id="53688481"/>
<protein>
    <submittedName>
        <fullName evidence="1">Uncharacterized protein</fullName>
    </submittedName>
</protein>
<evidence type="ECO:0000313" key="3">
    <source>
        <dbReference type="Proteomes" id="UP000053087"/>
    </source>
</evidence>
<name>A0A660HT60_9EURY</name>
<dbReference type="Proteomes" id="UP000053087">
    <property type="component" value="Chromosome"/>
</dbReference>
<proteinExistence type="predicted"/>
<dbReference type="EMBL" id="CP032683">
    <property type="protein sequence ID" value="AYK15498.1"/>
    <property type="molecule type" value="Genomic_DNA"/>
</dbReference>
<reference evidence="1" key="2">
    <citation type="submission" date="2018-10" db="EMBL/GenBank/DDBJ databases">
        <authorList>
            <person name="Fischer M.A."/>
            <person name="Kern T."/>
            <person name="Deppenmeier U."/>
            <person name="Schmitz R.A."/>
            <person name="Rother M."/>
        </authorList>
    </citation>
    <scope>NUCLEOTIDE SEQUENCE</scope>
    <source>
        <strain evidence="1">E03.2</strain>
    </source>
</reference>